<evidence type="ECO:0000313" key="1">
    <source>
        <dbReference type="EMBL" id="KAK3045297.1"/>
    </source>
</evidence>
<comment type="caution">
    <text evidence="1">The sequence shown here is derived from an EMBL/GenBank/DDBJ whole genome shotgun (WGS) entry which is preliminary data.</text>
</comment>
<dbReference type="Proteomes" id="UP001186974">
    <property type="component" value="Unassembled WGS sequence"/>
</dbReference>
<protein>
    <submittedName>
        <fullName evidence="1">Uncharacterized protein</fullName>
    </submittedName>
</protein>
<name>A0ACC3CVI9_9PEZI</name>
<accession>A0ACC3CVI9</accession>
<organism evidence="1 2">
    <name type="scientific">Coniosporium uncinatum</name>
    <dbReference type="NCBI Taxonomy" id="93489"/>
    <lineage>
        <taxon>Eukaryota</taxon>
        <taxon>Fungi</taxon>
        <taxon>Dikarya</taxon>
        <taxon>Ascomycota</taxon>
        <taxon>Pezizomycotina</taxon>
        <taxon>Dothideomycetes</taxon>
        <taxon>Dothideomycetes incertae sedis</taxon>
        <taxon>Coniosporium</taxon>
    </lineage>
</organism>
<reference evidence="1" key="1">
    <citation type="submission" date="2024-09" db="EMBL/GenBank/DDBJ databases">
        <title>Black Yeasts Isolated from many extreme environments.</title>
        <authorList>
            <person name="Coleine C."/>
            <person name="Stajich J.E."/>
            <person name="Selbmann L."/>
        </authorList>
    </citation>
    <scope>NUCLEOTIDE SEQUENCE</scope>
    <source>
        <strain evidence="1">CCFEE 5737</strain>
    </source>
</reference>
<evidence type="ECO:0000313" key="2">
    <source>
        <dbReference type="Proteomes" id="UP001186974"/>
    </source>
</evidence>
<gene>
    <name evidence="1" type="ORF">LTS18_014096</name>
</gene>
<sequence length="240" mass="26961">MPSSRTTNLLPRSRHNDTGERRSIKHAGTSKESDYTNVAEGWRDWSNLQHSYGLKRGLCHHLQTSDGSPSLCLSGNEEQSREGRAILDECRVVDREQAEQREAEAEDTSSDEEDFWKERGTYSRLGRSHFSSDRDTDEEDDYHPRVSASDTPSEETSEQIDRTSTTSPSSELRGKGNMKVNHESGLDSRQAGSSNGDDDSDCSDDSYYSDGSSEAESDVDDYDPGDFDETEWLDDSDDDF</sequence>
<proteinExistence type="predicted"/>
<dbReference type="EMBL" id="JAWDJW010010791">
    <property type="protein sequence ID" value="KAK3045297.1"/>
    <property type="molecule type" value="Genomic_DNA"/>
</dbReference>
<keyword evidence="2" id="KW-1185">Reference proteome</keyword>